<dbReference type="PANTHER" id="PTHR28663">
    <property type="entry name" value="COILED-COIL DOMAIN-CONTAINING PROTEIN 173"/>
    <property type="match status" value="1"/>
</dbReference>
<dbReference type="EMBL" id="AYCK01002182">
    <property type="status" value="NOT_ANNOTATED_CDS"/>
    <property type="molecule type" value="Genomic_DNA"/>
</dbReference>
<dbReference type="PANTHER" id="PTHR28663:SF1">
    <property type="entry name" value="CILIA- AND FLAGELLA- ASSOCIATED PROTEIN 210"/>
    <property type="match status" value="1"/>
</dbReference>
<feature type="domain" description="Trichohyalin-plectin-homology" evidence="3">
    <location>
        <begin position="135"/>
        <end position="482"/>
    </location>
</feature>
<evidence type="ECO:0000259" key="3">
    <source>
        <dbReference type="Pfam" id="PF13868"/>
    </source>
</evidence>
<dbReference type="GO" id="GO:0005879">
    <property type="term" value="C:axonemal microtubule"/>
    <property type="evidence" value="ECO:0007669"/>
    <property type="project" value="TreeGrafter"/>
</dbReference>
<organism evidence="4 5">
    <name type="scientific">Poecilia formosa</name>
    <name type="common">Amazon molly</name>
    <name type="synonym">Limia formosa</name>
    <dbReference type="NCBI Taxonomy" id="48698"/>
    <lineage>
        <taxon>Eukaryota</taxon>
        <taxon>Metazoa</taxon>
        <taxon>Chordata</taxon>
        <taxon>Craniata</taxon>
        <taxon>Vertebrata</taxon>
        <taxon>Euteleostomi</taxon>
        <taxon>Actinopterygii</taxon>
        <taxon>Neopterygii</taxon>
        <taxon>Teleostei</taxon>
        <taxon>Neoteleostei</taxon>
        <taxon>Acanthomorphata</taxon>
        <taxon>Ovalentaria</taxon>
        <taxon>Atherinomorphae</taxon>
        <taxon>Cyprinodontiformes</taxon>
        <taxon>Poeciliidae</taxon>
        <taxon>Poeciliinae</taxon>
        <taxon>Poecilia</taxon>
    </lineage>
</organism>
<keyword evidence="5" id="KW-1185">Reference proteome</keyword>
<evidence type="ECO:0000256" key="2">
    <source>
        <dbReference type="SAM" id="Coils"/>
    </source>
</evidence>
<dbReference type="Ensembl" id="ENSPFOT00000028266.1">
    <property type="protein sequence ID" value="ENSPFOP00000024077.1"/>
    <property type="gene ID" value="ENSPFOG00000009379.2"/>
</dbReference>
<reference evidence="4" key="3">
    <citation type="submission" date="2025-09" db="UniProtKB">
        <authorList>
            <consortium name="Ensembl"/>
        </authorList>
    </citation>
    <scope>IDENTIFICATION</scope>
</reference>
<evidence type="ECO:0000313" key="4">
    <source>
        <dbReference type="Ensembl" id="ENSPFOP00000024077.1"/>
    </source>
</evidence>
<sequence length="549" mass="64782">SMTDRLGKECHQVAAMLSISGRKKDKVFQPPDLRQITILRKTGWHRIQDEMNGVDKEKEHLREAAKHREALHLQSKEIVKLWPDTIAGKRQKRLEAKKIREEMEEEKRKEMAAEEAKYREEERKEALTKARTQLYYQNDRVKGLNRALLHTEVLKEREAQTELKQRMKSAAKDMDKKFLEIMTTRNGEALRKEQEKAVQKKLERQTVAEDLKNQIKANEFAREQQKLEIKKDAEEIQQLQERYQREQRMESERQADQKRNLMNAHLDHLNNRALRKEQEAQKQKAEQEQMKLFISTKEHMTKLRKQREKELFSEVQQRRERILNKLTATQQEQATNEEQRIAKALAEWDARQAQLQLEEERKKSEMLKSIAAHRELLKKEKEHLDKTAEQETRDALEAKREADKIYAKKQQLKAEKMREQQRKLHDFNVAQTAERSARLQQMKDEEREFEATNAKLSAEEELKFQQYSQHIIKAAAEAKRNLIPLYKATREGAGGGHGPVFSGVRPSYLVQDSTGAQMPRYVSITTESIRKLNEAGDIHEAKKRLGFTW</sequence>
<proteinExistence type="predicted"/>
<dbReference type="Proteomes" id="UP000028760">
    <property type="component" value="Unassembled WGS sequence"/>
</dbReference>
<protein>
    <submittedName>
        <fullName evidence="4">Cilia and flagella associated protein 210</fullName>
    </submittedName>
</protein>
<dbReference type="GeneTree" id="ENSGT00940000165303"/>
<name>A0A096LY36_POEFO</name>
<dbReference type="Pfam" id="PF13868">
    <property type="entry name" value="TPH"/>
    <property type="match status" value="1"/>
</dbReference>
<evidence type="ECO:0000256" key="1">
    <source>
        <dbReference type="ARBA" id="ARBA00023054"/>
    </source>
</evidence>
<dbReference type="InterPro" id="IPR043597">
    <property type="entry name" value="TPH_dom"/>
</dbReference>
<dbReference type="InterPro" id="IPR039986">
    <property type="entry name" value="CFAP210"/>
</dbReference>
<feature type="coiled-coil region" evidence="2">
    <location>
        <begin position="208"/>
        <end position="462"/>
    </location>
</feature>
<reference evidence="5" key="1">
    <citation type="submission" date="2013-10" db="EMBL/GenBank/DDBJ databases">
        <authorList>
            <person name="Schartl M."/>
            <person name="Warren W."/>
        </authorList>
    </citation>
    <scope>NUCLEOTIDE SEQUENCE [LARGE SCALE GENOMIC DNA]</scope>
    <source>
        <strain evidence="5">female</strain>
    </source>
</reference>
<dbReference type="AlphaFoldDB" id="A0A096LY36"/>
<accession>A0A096LY36</accession>
<reference evidence="4" key="2">
    <citation type="submission" date="2025-08" db="UniProtKB">
        <authorList>
            <consortium name="Ensembl"/>
        </authorList>
    </citation>
    <scope>IDENTIFICATION</scope>
</reference>
<keyword evidence="1 2" id="KW-0175">Coiled coil</keyword>
<evidence type="ECO:0000313" key="5">
    <source>
        <dbReference type="Proteomes" id="UP000028760"/>
    </source>
</evidence>
<dbReference type="OMA" id="EMHFRSQ"/>
<feature type="coiled-coil region" evidence="2">
    <location>
        <begin position="86"/>
        <end position="124"/>
    </location>
</feature>